<reference evidence="2 3" key="1">
    <citation type="submission" date="2022-11" db="EMBL/GenBank/DDBJ databases">
        <title>Whole genome sequence of Eschrichtius robustus ER-17-0199.</title>
        <authorList>
            <person name="Bruniche-Olsen A."/>
            <person name="Black A.N."/>
            <person name="Fields C.J."/>
            <person name="Walden K."/>
            <person name="Dewoody J.A."/>
        </authorList>
    </citation>
    <scope>NUCLEOTIDE SEQUENCE [LARGE SCALE GENOMIC DNA]</scope>
    <source>
        <strain evidence="2">ER-17-0199</strain>
        <tissue evidence="2">Blubber</tissue>
    </source>
</reference>
<keyword evidence="3" id="KW-1185">Reference proteome</keyword>
<dbReference type="SUPFAM" id="SSF48403">
    <property type="entry name" value="Ankyrin repeat"/>
    <property type="match status" value="1"/>
</dbReference>
<dbReference type="InterPro" id="IPR036770">
    <property type="entry name" value="Ankyrin_rpt-contain_sf"/>
</dbReference>
<dbReference type="EMBL" id="JAIQCJ010001992">
    <property type="protein sequence ID" value="KAJ8786346.1"/>
    <property type="molecule type" value="Genomic_DNA"/>
</dbReference>
<dbReference type="Pfam" id="PF12796">
    <property type="entry name" value="Ank_2"/>
    <property type="match status" value="1"/>
</dbReference>
<comment type="caution">
    <text evidence="2">The sequence shown here is derived from an EMBL/GenBank/DDBJ whole genome shotgun (WGS) entry which is preliminary data.</text>
</comment>
<dbReference type="PROSITE" id="PS50297">
    <property type="entry name" value="ANK_REP_REGION"/>
    <property type="match status" value="2"/>
</dbReference>
<accession>A0AB34H3W7</accession>
<evidence type="ECO:0000313" key="3">
    <source>
        <dbReference type="Proteomes" id="UP001159641"/>
    </source>
</evidence>
<feature type="repeat" description="ANK" evidence="1">
    <location>
        <begin position="71"/>
        <end position="103"/>
    </location>
</feature>
<dbReference type="PROSITE" id="PS50088">
    <property type="entry name" value="ANK_REPEAT"/>
    <property type="match status" value="2"/>
</dbReference>
<name>A0AB34H3W7_ESCRO</name>
<dbReference type="InterPro" id="IPR042334">
    <property type="entry name" value="ANKRD31"/>
</dbReference>
<sequence>MLVGEASSWGQCQPTGEQSQVLGTGFKTQGSQSSCWTAGWTPLHEAASTGRNDIIVELLKAGANVNCENVDGILPLHDAVANNHLKAAEILLQHGANPNQKDQRQKTALDEADDKNMKELLKSYGAIETDNRDESNAVVTVKIPAIRAKRHKQCFCDDCKTVDTRSVSHQEKTKENLAMHQTISAILQDLEEKQENLLAFEIRTPEDAGKYILILKSDYFNHP</sequence>
<feature type="repeat" description="ANK" evidence="1">
    <location>
        <begin position="38"/>
        <end position="70"/>
    </location>
</feature>
<evidence type="ECO:0000256" key="1">
    <source>
        <dbReference type="PROSITE-ProRule" id="PRU00023"/>
    </source>
</evidence>
<dbReference type="PRINTS" id="PR01415">
    <property type="entry name" value="ANKYRIN"/>
</dbReference>
<feature type="non-terminal residue" evidence="2">
    <location>
        <position position="223"/>
    </location>
</feature>
<dbReference type="Gene3D" id="1.25.40.20">
    <property type="entry name" value="Ankyrin repeat-containing domain"/>
    <property type="match status" value="1"/>
</dbReference>
<dbReference type="Proteomes" id="UP001159641">
    <property type="component" value="Unassembled WGS sequence"/>
</dbReference>
<dbReference type="PANTHER" id="PTHR24176">
    <property type="entry name" value="ANKYRIN REPEAT DOMAIN-CONTAINING PROTEIN 31-RELATED"/>
    <property type="match status" value="1"/>
</dbReference>
<dbReference type="InterPro" id="IPR002110">
    <property type="entry name" value="Ankyrin_rpt"/>
</dbReference>
<dbReference type="PANTHER" id="PTHR24176:SF14">
    <property type="entry name" value="ANKYRIN REPEAT DOMAIN-CONTAINING PROTEIN 31"/>
    <property type="match status" value="1"/>
</dbReference>
<organism evidence="2 3">
    <name type="scientific">Eschrichtius robustus</name>
    <name type="common">California gray whale</name>
    <name type="synonym">Eschrichtius gibbosus</name>
    <dbReference type="NCBI Taxonomy" id="9764"/>
    <lineage>
        <taxon>Eukaryota</taxon>
        <taxon>Metazoa</taxon>
        <taxon>Chordata</taxon>
        <taxon>Craniata</taxon>
        <taxon>Vertebrata</taxon>
        <taxon>Euteleostomi</taxon>
        <taxon>Mammalia</taxon>
        <taxon>Eutheria</taxon>
        <taxon>Laurasiatheria</taxon>
        <taxon>Artiodactyla</taxon>
        <taxon>Whippomorpha</taxon>
        <taxon>Cetacea</taxon>
        <taxon>Mysticeti</taxon>
        <taxon>Eschrichtiidae</taxon>
        <taxon>Eschrichtius</taxon>
    </lineage>
</organism>
<dbReference type="SMART" id="SM00248">
    <property type="entry name" value="ANK"/>
    <property type="match status" value="2"/>
</dbReference>
<protein>
    <submittedName>
        <fullName evidence="2">Uncharacterized protein</fullName>
    </submittedName>
</protein>
<dbReference type="AlphaFoldDB" id="A0AB34H3W7"/>
<proteinExistence type="predicted"/>
<gene>
    <name evidence="2" type="ORF">J1605_006321</name>
</gene>
<keyword evidence="1" id="KW-0040">ANK repeat</keyword>
<evidence type="ECO:0000313" key="2">
    <source>
        <dbReference type="EMBL" id="KAJ8786346.1"/>
    </source>
</evidence>